<dbReference type="Proteomes" id="UP000024442">
    <property type="component" value="Segment"/>
</dbReference>
<dbReference type="KEGG" id="vg:19488130"/>
<evidence type="ECO:0000313" key="1">
    <source>
        <dbReference type="EMBL" id="AHY26857.1"/>
    </source>
</evidence>
<dbReference type="OrthoDB" id="18831at10239"/>
<dbReference type="EMBL" id="KJ510412">
    <property type="protein sequence ID" value="AHY26857.1"/>
    <property type="molecule type" value="Genomic_DNA"/>
</dbReference>
<reference evidence="1 2" key="1">
    <citation type="submission" date="2014-02" db="EMBL/GenBank/DDBJ databases">
        <authorList>
            <person name="Cornely K.A."/>
            <person name="Jancevski A.V."/>
            <person name="Rogers S.R."/>
            <person name="Scola S.E."/>
            <person name="Pinches R.S."/>
            <person name="Perri C.M."/>
            <person name="Brown M.S."/>
            <person name="Cavedon W.D."/>
            <person name="Dubois H.M."/>
            <person name="Fernando M.A."/>
            <person name="Austriaco N."/>
            <person name="Bradley K.W."/>
            <person name="Clarke D.Q."/>
            <person name="Lewis M.F."/>
            <person name="Barker L.P."/>
            <person name="Bailey C."/>
            <person name="Asai D.J."/>
            <person name="Garber M.L."/>
            <person name="Bowman C.A."/>
            <person name="Russell D.A."/>
            <person name="Pope W.H."/>
            <person name="Jacobs-Sera D."/>
            <person name="Hendrix R.W."/>
            <person name="Hatfull G.F."/>
        </authorList>
    </citation>
    <scope>NUCLEOTIDE SEQUENCE [LARGE SCALE GENOMIC DNA]</scope>
</reference>
<accession>A0A023W6W0</accession>
<protein>
    <submittedName>
        <fullName evidence="1">Uncharacterized protein</fullName>
    </submittedName>
</protein>
<proteinExistence type="predicted"/>
<sequence length="82" mass="9095">MSLADRLGPLTRAPIGCAVCRWYEGLDDGDRATFDSWVNGGGSISQLWRECCADPDRPLHISRPRFSECINQHHRGGPRVAS</sequence>
<evidence type="ECO:0000313" key="2">
    <source>
        <dbReference type="Proteomes" id="UP000024442"/>
    </source>
</evidence>
<gene>
    <name evidence="1" type="primary">33</name>
    <name evidence="1" type="ORF">PBI_ZOEJ_33</name>
</gene>
<organism evidence="1 2">
    <name type="scientific">Mycobacterium phage ZoeJ</name>
    <dbReference type="NCBI Taxonomy" id="1486427"/>
    <lineage>
        <taxon>Viruses</taxon>
        <taxon>Duplodnaviria</taxon>
        <taxon>Heunggongvirae</taxon>
        <taxon>Uroviricota</taxon>
        <taxon>Caudoviricetes</taxon>
        <taxon>Weiservirinae</taxon>
        <taxon>Timquatrovirus</taxon>
        <taxon>Timquatrovirus zoeJ</taxon>
    </lineage>
</organism>
<dbReference type="GeneID" id="19488130"/>
<name>A0A023W6W0_9CAUD</name>
<keyword evidence="2" id="KW-1185">Reference proteome</keyword>
<dbReference type="RefSeq" id="YP_009032427.1">
    <property type="nucleotide sequence ID" value="NC_024147.1"/>
</dbReference>